<name>A0A4R5DMX0_9BACT</name>
<feature type="repeat" description="WD" evidence="3">
    <location>
        <begin position="1092"/>
        <end position="1133"/>
    </location>
</feature>
<dbReference type="PANTHER" id="PTHR19848:SF8">
    <property type="entry name" value="F-BOX AND WD REPEAT DOMAIN CONTAINING 7"/>
    <property type="match status" value="1"/>
</dbReference>
<feature type="domain" description="NACHT" evidence="5">
    <location>
        <begin position="350"/>
        <end position="504"/>
    </location>
</feature>
<evidence type="ECO:0000256" key="3">
    <source>
        <dbReference type="PROSITE-ProRule" id="PRU00221"/>
    </source>
</evidence>
<keyword evidence="7" id="KW-1185">Reference proteome</keyword>
<evidence type="ECO:0000256" key="1">
    <source>
        <dbReference type="ARBA" id="ARBA00022574"/>
    </source>
</evidence>
<keyword evidence="2" id="KW-0677">Repeat</keyword>
<dbReference type="PROSITE" id="PS50294">
    <property type="entry name" value="WD_REPEATS_REGION"/>
    <property type="match status" value="7"/>
</dbReference>
<dbReference type="InterPro" id="IPR029030">
    <property type="entry name" value="Caspase-like_dom_sf"/>
</dbReference>
<dbReference type="InterPro" id="IPR015943">
    <property type="entry name" value="WD40/YVTN_repeat-like_dom_sf"/>
</dbReference>
<dbReference type="Gene3D" id="2.130.10.10">
    <property type="entry name" value="YVTN repeat-like/Quinoprotein amine dehydrogenase"/>
    <property type="match status" value="3"/>
</dbReference>
<dbReference type="Pfam" id="PF00656">
    <property type="entry name" value="Peptidase_C14"/>
    <property type="match status" value="1"/>
</dbReference>
<evidence type="ECO:0000259" key="5">
    <source>
        <dbReference type="Pfam" id="PF05729"/>
    </source>
</evidence>
<feature type="repeat" description="WD" evidence="3">
    <location>
        <begin position="840"/>
        <end position="881"/>
    </location>
</feature>
<protein>
    <submittedName>
        <fullName evidence="6">NACHT domain-containing protein</fullName>
    </submittedName>
</protein>
<dbReference type="GO" id="GO:0004197">
    <property type="term" value="F:cysteine-type endopeptidase activity"/>
    <property type="evidence" value="ECO:0007669"/>
    <property type="project" value="InterPro"/>
</dbReference>
<evidence type="ECO:0000259" key="4">
    <source>
        <dbReference type="Pfam" id="PF00656"/>
    </source>
</evidence>
<dbReference type="Gene3D" id="3.40.50.1460">
    <property type="match status" value="1"/>
</dbReference>
<dbReference type="SUPFAM" id="SSF52129">
    <property type="entry name" value="Caspase-like"/>
    <property type="match status" value="1"/>
</dbReference>
<dbReference type="OrthoDB" id="1492850at2"/>
<accession>A0A4R5DMX0</accession>
<feature type="repeat" description="WD" evidence="3">
    <location>
        <begin position="1008"/>
        <end position="1049"/>
    </location>
</feature>
<dbReference type="InterPro" id="IPR001680">
    <property type="entry name" value="WD40_rpt"/>
</dbReference>
<dbReference type="InterPro" id="IPR027417">
    <property type="entry name" value="P-loop_NTPase"/>
</dbReference>
<evidence type="ECO:0000313" key="7">
    <source>
        <dbReference type="Proteomes" id="UP000294850"/>
    </source>
</evidence>
<dbReference type="SUPFAM" id="SSF52540">
    <property type="entry name" value="P-loop containing nucleoside triphosphate hydrolases"/>
    <property type="match status" value="1"/>
</dbReference>
<dbReference type="GO" id="GO:0006508">
    <property type="term" value="P:proteolysis"/>
    <property type="evidence" value="ECO:0007669"/>
    <property type="project" value="InterPro"/>
</dbReference>
<dbReference type="Gene3D" id="3.40.50.300">
    <property type="entry name" value="P-loop containing nucleotide triphosphate hydrolases"/>
    <property type="match status" value="1"/>
</dbReference>
<feature type="repeat" description="WD" evidence="3">
    <location>
        <begin position="1177"/>
        <end position="1218"/>
    </location>
</feature>
<feature type="repeat" description="WD" evidence="3">
    <location>
        <begin position="924"/>
        <end position="965"/>
    </location>
</feature>
<feature type="repeat" description="WD" evidence="3">
    <location>
        <begin position="1050"/>
        <end position="1091"/>
    </location>
</feature>
<dbReference type="PANTHER" id="PTHR19848">
    <property type="entry name" value="WD40 REPEAT PROTEIN"/>
    <property type="match status" value="1"/>
</dbReference>
<dbReference type="RefSeq" id="WP_131958918.1">
    <property type="nucleotide sequence ID" value="NZ_SMFL01000004.1"/>
</dbReference>
<dbReference type="EMBL" id="SMFL01000004">
    <property type="protein sequence ID" value="TDE15656.1"/>
    <property type="molecule type" value="Genomic_DNA"/>
</dbReference>
<dbReference type="Proteomes" id="UP000294850">
    <property type="component" value="Unassembled WGS sequence"/>
</dbReference>
<dbReference type="Pfam" id="PF00400">
    <property type="entry name" value="WD40"/>
    <property type="match status" value="8"/>
</dbReference>
<comment type="caution">
    <text evidence="6">The sequence shown here is derived from an EMBL/GenBank/DDBJ whole genome shotgun (WGS) entry which is preliminary data.</text>
</comment>
<gene>
    <name evidence="6" type="ORF">E0F88_14250</name>
</gene>
<dbReference type="InterPro" id="IPR036322">
    <property type="entry name" value="WD40_repeat_dom_sf"/>
</dbReference>
<feature type="repeat" description="WD" evidence="3">
    <location>
        <begin position="882"/>
        <end position="923"/>
    </location>
</feature>
<feature type="repeat" description="WD" evidence="3">
    <location>
        <begin position="966"/>
        <end position="1007"/>
    </location>
</feature>
<dbReference type="InterPro" id="IPR011600">
    <property type="entry name" value="Pept_C14_caspase"/>
</dbReference>
<dbReference type="SUPFAM" id="SSF50978">
    <property type="entry name" value="WD40 repeat-like"/>
    <property type="match status" value="2"/>
</dbReference>
<organism evidence="6 7">
    <name type="scientific">Dyadobacter psychrotolerans</name>
    <dbReference type="NCBI Taxonomy" id="2541721"/>
    <lineage>
        <taxon>Bacteria</taxon>
        <taxon>Pseudomonadati</taxon>
        <taxon>Bacteroidota</taxon>
        <taxon>Cytophagia</taxon>
        <taxon>Cytophagales</taxon>
        <taxon>Spirosomataceae</taxon>
        <taxon>Dyadobacter</taxon>
    </lineage>
</organism>
<dbReference type="PROSITE" id="PS50082">
    <property type="entry name" value="WD_REPEATS_2"/>
    <property type="match status" value="8"/>
</dbReference>
<sequence length="1355" mass="153070">MGLGTTAFKQKKNRKNHLFLVGIDQYQHWPKLTYPVSDCQRFNTVLKDFYGFSDSDLVIQPLYDQKAETDILIDEMSYLAGKDENGEARVKPDENLIIYFSGHGHFINKEGYWVAVNAPKIEKNSKPSEIRKNLISVSEVVKVLSNINAHHIVLIVDACFSEAFAAMEVEVKPQSEAAEAEDLPSRWVLTAGRNGPVPNKSPFANALVDILTKNQTESVSINWLGAEVTKQVRSTNQRVPNNPFILEPLCKSLVDTKYKLGEFFFHRKATLQPAVGSDSADLAKKLWIGTDNHFERLQKGRYKYLNIEKILGSEANKGGYLDVQVKTGDRIALLDMAVSALWNSPKPHTLLFGDGGMGKTMSLLLLWQRFLFDKKGPIPIFIPLHEYNSAPASEREDFLIRYICKTHLDISEPLPHTIDSLWELFETSENDKPRVVLLLDGLNEVTVPKSRLMSNFEDFASRAAGAQMVLSSRHKQIEKIDRVFDRFSIAEILPLSKDIIEKYLGLNGLGLPKSGELVRLFANPMMLTLYAGANSIAAKYRHDDQFQFKKVTAYGELMWNFNEAQLAQLSESANDEETLYQTFLLRVLVPYIAYRMEDKGRYAITIRKLIDPVFNLKLILEDAFRDLNTPELAELYPAFAGKRKVLGLADLEDMDEREQRAARVTQFLVERLRVLVMEGDDLRFLHQNFRDFFAVCHIRNMTEIAILRRTLPEVFIKNDMPVYLRRMIGEIEGEHHVVPFWNDIKGKLELPEPQNLLSRLMALCKTNSGIAASEAERASVVRNIIAIWLDLRQTLAGADLTNLDLSQVKFNGLPLTQHKNKTYLSARFEGSILYGQAFSFDGHYGQINQAHYSADGKKLLTASDDHTVKEWLISTCKLLQTFSGHMGKVISARYSPDGEKILSASHDGLVIEWSQLTGDRLATYEHVRAKVNNAVYSPDNTKILTAADDKLVREWDVATRECTKIYTGHSKNVSSAYYSKDGQKIISASADACIREWSVVTGDCLRVLSGHTKKVNTACYSPNEKNILSASDDHSIIQWSAETGQPLNYLNGHVAEVLNAIYSPDGTKIVSASSDKTIREWSSETCKELRSYEGHTDKVNFVSYSPNKLHVVSASNDKSIREWNIETGIQLFAIKGQSDWVLNRCVISPDEKKLLTVNYDRTFSEIDIETGICLQTFRGHEKWIQRARYSSDGTKLVSGSEDLTVREWSVETGECIHIYHGHQHRIEDAVFNLNGTSIISCDFSDNYREWSTDTGKEIVHDGDNSALLASQMQSLIEASSKSYQVKCFQAQVTVKLATNRPVLTFTNVSGLLVQSCDFRKIDPKSVFSDAVMKNLRSYGAIFNYSDEAAWKRAIK</sequence>
<feature type="domain" description="Peptidase C14 caspase" evidence="4">
    <location>
        <begin position="19"/>
        <end position="234"/>
    </location>
</feature>
<dbReference type="Pfam" id="PF05729">
    <property type="entry name" value="NACHT"/>
    <property type="match status" value="1"/>
</dbReference>
<reference evidence="6 7" key="1">
    <citation type="submission" date="2019-03" db="EMBL/GenBank/DDBJ databases">
        <title>Dyadobacter AR-3-6 sp. nov., isolated from arctic soil.</title>
        <authorList>
            <person name="Chaudhary D.K."/>
        </authorList>
    </citation>
    <scope>NUCLEOTIDE SEQUENCE [LARGE SCALE GENOMIC DNA]</scope>
    <source>
        <strain evidence="6 7">AR-3-6</strain>
    </source>
</reference>
<keyword evidence="1 3" id="KW-0853">WD repeat</keyword>
<dbReference type="CDD" id="cd00200">
    <property type="entry name" value="WD40"/>
    <property type="match status" value="1"/>
</dbReference>
<evidence type="ECO:0000313" key="6">
    <source>
        <dbReference type="EMBL" id="TDE15656.1"/>
    </source>
</evidence>
<evidence type="ECO:0000256" key="2">
    <source>
        <dbReference type="ARBA" id="ARBA00022737"/>
    </source>
</evidence>
<proteinExistence type="predicted"/>
<dbReference type="InterPro" id="IPR007111">
    <property type="entry name" value="NACHT_NTPase"/>
</dbReference>
<dbReference type="SMART" id="SM00320">
    <property type="entry name" value="WD40"/>
    <property type="match status" value="10"/>
</dbReference>